<dbReference type="SMART" id="SM00267">
    <property type="entry name" value="GGDEF"/>
    <property type="match status" value="1"/>
</dbReference>
<keyword evidence="3" id="KW-1133">Transmembrane helix</keyword>
<feature type="transmembrane region" description="Helical" evidence="3">
    <location>
        <begin position="12"/>
        <end position="32"/>
    </location>
</feature>
<organism evidence="5 6">
    <name type="scientific">Mesorhizobium qingshengii</name>
    <dbReference type="NCBI Taxonomy" id="1165689"/>
    <lineage>
        <taxon>Bacteria</taxon>
        <taxon>Pseudomonadati</taxon>
        <taxon>Pseudomonadota</taxon>
        <taxon>Alphaproteobacteria</taxon>
        <taxon>Hyphomicrobiales</taxon>
        <taxon>Phyllobacteriaceae</taxon>
        <taxon>Mesorhizobium</taxon>
    </lineage>
</organism>
<evidence type="ECO:0000313" key="6">
    <source>
        <dbReference type="Proteomes" id="UP001152178"/>
    </source>
</evidence>
<keyword evidence="3" id="KW-0472">Membrane</keyword>
<dbReference type="PANTHER" id="PTHR45138:SF9">
    <property type="entry name" value="DIGUANYLATE CYCLASE DGCM-RELATED"/>
    <property type="match status" value="1"/>
</dbReference>
<comment type="catalytic activity">
    <reaction evidence="2">
        <text>2 GTP = 3',3'-c-di-GMP + 2 diphosphate</text>
        <dbReference type="Rhea" id="RHEA:24898"/>
        <dbReference type="ChEBI" id="CHEBI:33019"/>
        <dbReference type="ChEBI" id="CHEBI:37565"/>
        <dbReference type="ChEBI" id="CHEBI:58805"/>
        <dbReference type="EC" id="2.7.7.65"/>
    </reaction>
</comment>
<dbReference type="InterPro" id="IPR050469">
    <property type="entry name" value="Diguanylate_Cyclase"/>
</dbReference>
<feature type="transmembrane region" description="Helical" evidence="3">
    <location>
        <begin position="39"/>
        <end position="59"/>
    </location>
</feature>
<dbReference type="EC" id="2.7.7.65" evidence="1"/>
<sequence length="289" mass="31812">LLTVLGSHANLIRQLQLAIVATLFFISAFVLWRGRHETLAARLPLAVLMFLHGLTNTVGLTEQVLRQSLPSGVPSFSQWFGLIHIESMVYFIGTALFMVAMLKERSEARHKIASLTDPLTGLSNRRAFFFASDRMLERCRRTGAPCTLLAVDLDRFKAVNDTFGHGVGDTVLRVFAEVARKQLRSFDIVGRLGGEEFAVLLPRTHSREAAQIANRLREAFSSSANQVNDQDVHATLSIGVAVVLGGETTISEALERADAALYHAKLNGRDRVEVDAGIHKIHLAKASRC</sequence>
<gene>
    <name evidence="5" type="ORF">OOJ09_30400</name>
</gene>
<keyword evidence="3" id="KW-0812">Transmembrane</keyword>
<dbReference type="PANTHER" id="PTHR45138">
    <property type="entry name" value="REGULATORY COMPONENTS OF SENSORY TRANSDUCTION SYSTEM"/>
    <property type="match status" value="1"/>
</dbReference>
<accession>A0ABT4R3T3</accession>
<dbReference type="Pfam" id="PF00990">
    <property type="entry name" value="GGDEF"/>
    <property type="match status" value="1"/>
</dbReference>
<reference evidence="5" key="1">
    <citation type="submission" date="2022-11" db="EMBL/GenBank/DDBJ databases">
        <authorList>
            <person name="Coimbra C."/>
        </authorList>
    </citation>
    <scope>NUCLEOTIDE SEQUENCE</scope>
    <source>
        <strain evidence="5">Jales19</strain>
    </source>
</reference>
<dbReference type="PROSITE" id="PS50887">
    <property type="entry name" value="GGDEF"/>
    <property type="match status" value="1"/>
</dbReference>
<dbReference type="InterPro" id="IPR029787">
    <property type="entry name" value="Nucleotide_cyclase"/>
</dbReference>
<dbReference type="InterPro" id="IPR000160">
    <property type="entry name" value="GGDEF_dom"/>
</dbReference>
<dbReference type="InterPro" id="IPR043128">
    <property type="entry name" value="Rev_trsase/Diguanyl_cyclase"/>
</dbReference>
<evidence type="ECO:0000256" key="2">
    <source>
        <dbReference type="ARBA" id="ARBA00034247"/>
    </source>
</evidence>
<evidence type="ECO:0000259" key="4">
    <source>
        <dbReference type="PROSITE" id="PS50887"/>
    </source>
</evidence>
<comment type="caution">
    <text evidence="5">The sequence shown here is derived from an EMBL/GenBank/DDBJ whole genome shotgun (WGS) entry which is preliminary data.</text>
</comment>
<dbReference type="SUPFAM" id="SSF55073">
    <property type="entry name" value="Nucleotide cyclase"/>
    <property type="match status" value="1"/>
</dbReference>
<feature type="domain" description="GGDEF" evidence="4">
    <location>
        <begin position="144"/>
        <end position="277"/>
    </location>
</feature>
<keyword evidence="6" id="KW-1185">Reference proteome</keyword>
<dbReference type="Gene3D" id="3.30.70.270">
    <property type="match status" value="1"/>
</dbReference>
<dbReference type="RefSeq" id="WP_269908739.1">
    <property type="nucleotide sequence ID" value="NZ_JAPFQA010000028.1"/>
</dbReference>
<dbReference type="NCBIfam" id="TIGR00254">
    <property type="entry name" value="GGDEF"/>
    <property type="match status" value="1"/>
</dbReference>
<evidence type="ECO:0000256" key="3">
    <source>
        <dbReference type="SAM" id="Phobius"/>
    </source>
</evidence>
<dbReference type="Proteomes" id="UP001152178">
    <property type="component" value="Unassembled WGS sequence"/>
</dbReference>
<proteinExistence type="predicted"/>
<feature type="non-terminal residue" evidence="5">
    <location>
        <position position="1"/>
    </location>
</feature>
<dbReference type="EMBL" id="JAPFQA010000028">
    <property type="protein sequence ID" value="MCZ8548496.1"/>
    <property type="molecule type" value="Genomic_DNA"/>
</dbReference>
<evidence type="ECO:0000256" key="1">
    <source>
        <dbReference type="ARBA" id="ARBA00012528"/>
    </source>
</evidence>
<protein>
    <recommendedName>
        <fullName evidence="1">diguanylate cyclase</fullName>
        <ecNumber evidence="1">2.7.7.65</ecNumber>
    </recommendedName>
</protein>
<name>A0ABT4R3T3_9HYPH</name>
<feature type="transmembrane region" description="Helical" evidence="3">
    <location>
        <begin position="79"/>
        <end position="102"/>
    </location>
</feature>
<dbReference type="CDD" id="cd01949">
    <property type="entry name" value="GGDEF"/>
    <property type="match status" value="1"/>
</dbReference>
<evidence type="ECO:0000313" key="5">
    <source>
        <dbReference type="EMBL" id="MCZ8548496.1"/>
    </source>
</evidence>